<dbReference type="PANTHER" id="PTHR43649:SF33">
    <property type="entry name" value="POLYGALACTURONAN_RHAMNOGALACTURONAN-BINDING PROTEIN YTCQ"/>
    <property type="match status" value="1"/>
</dbReference>
<dbReference type="Pfam" id="PF01547">
    <property type="entry name" value="SBP_bac_1"/>
    <property type="match status" value="1"/>
</dbReference>
<keyword evidence="7" id="KW-0762">Sugar transport</keyword>
<evidence type="ECO:0000256" key="5">
    <source>
        <dbReference type="ARBA" id="ARBA00023288"/>
    </source>
</evidence>
<dbReference type="Proteomes" id="UP000198972">
    <property type="component" value="Unassembled WGS sequence"/>
</dbReference>
<dbReference type="PANTHER" id="PTHR43649">
    <property type="entry name" value="ARABINOSE-BINDING PROTEIN-RELATED"/>
    <property type="match status" value="1"/>
</dbReference>
<dbReference type="OrthoDB" id="9787283at2"/>
<organism evidence="7 8">
    <name type="scientific">Fontibacillus panacisegetis</name>
    <dbReference type="NCBI Taxonomy" id="670482"/>
    <lineage>
        <taxon>Bacteria</taxon>
        <taxon>Bacillati</taxon>
        <taxon>Bacillota</taxon>
        <taxon>Bacilli</taxon>
        <taxon>Bacillales</taxon>
        <taxon>Paenibacillaceae</taxon>
        <taxon>Fontibacillus</taxon>
    </lineage>
</organism>
<reference evidence="7 8" key="1">
    <citation type="submission" date="2016-10" db="EMBL/GenBank/DDBJ databases">
        <authorList>
            <person name="de Groot N.N."/>
        </authorList>
    </citation>
    <scope>NUCLEOTIDE SEQUENCE [LARGE SCALE GENOMIC DNA]</scope>
    <source>
        <strain evidence="7 8">DSM 28129</strain>
    </source>
</reference>
<keyword evidence="3" id="KW-0472">Membrane</keyword>
<dbReference type="STRING" id="670482.SAMN04488542_11959"/>
<keyword evidence="8" id="KW-1185">Reference proteome</keyword>
<gene>
    <name evidence="7" type="ORF">SAMN04488542_11959</name>
</gene>
<dbReference type="InterPro" id="IPR050490">
    <property type="entry name" value="Bact_solute-bd_prot1"/>
</dbReference>
<dbReference type="Gene3D" id="3.40.190.10">
    <property type="entry name" value="Periplasmic binding protein-like II"/>
    <property type="match status" value="1"/>
</dbReference>
<evidence type="ECO:0000256" key="1">
    <source>
        <dbReference type="ARBA" id="ARBA00022475"/>
    </source>
</evidence>
<keyword evidence="1" id="KW-1003">Cell membrane</keyword>
<feature type="chain" id="PRO_5039273022" evidence="6">
    <location>
        <begin position="22"/>
        <end position="437"/>
    </location>
</feature>
<evidence type="ECO:0000313" key="7">
    <source>
        <dbReference type="EMBL" id="SDF88152.1"/>
    </source>
</evidence>
<dbReference type="EMBL" id="FNBG01000019">
    <property type="protein sequence ID" value="SDF88152.1"/>
    <property type="molecule type" value="Genomic_DNA"/>
</dbReference>
<keyword evidence="7" id="KW-0813">Transport</keyword>
<evidence type="ECO:0000256" key="4">
    <source>
        <dbReference type="ARBA" id="ARBA00023139"/>
    </source>
</evidence>
<accession>A0A1G7PP32</accession>
<protein>
    <submittedName>
        <fullName evidence="7">Multiple sugar transport system substrate-binding protein</fullName>
    </submittedName>
</protein>
<sequence>MRKRLIGILMVVLLLTLLSSACSSTEESIHYEGDPKMTATIKLMALGSKDDYMKRYIDIFNSKFPNIEIQYINYLLDDAFMKKLQEEKPDVLILFLDQYMQLTEENRLYDLSTLLANDDFDLEGIHPEIVAAFREMGKGKLYGLPPNFQSQALYYNKDLFDRYGIPYPQDRMTWEEVIQLAKRFPAEDGISGLYMQDFNTLVDEISWTKNLRKVNEKDMQVTLNSDSYKQVFDLIFDAYKSNHIVVPGLDPFDINDPFLSGTSAMTVDYYYYMYHKIGGAKMKKGADYHLNWDIVTVPVDESDRNSSPSFMFGGIFSINADSEQKQAAWEFVKFVNSEEFAKAKSRTIESMPLPSTRTEFIYNPEGKHMEAFYILKPKIQTFINYDLFPNRFFSNLKGIVNSEGKAVWAGVKTPEEAIASMQERAQKFLDENAKKKD</sequence>
<evidence type="ECO:0000256" key="2">
    <source>
        <dbReference type="ARBA" id="ARBA00022729"/>
    </source>
</evidence>
<evidence type="ECO:0000313" key="8">
    <source>
        <dbReference type="Proteomes" id="UP000198972"/>
    </source>
</evidence>
<feature type="signal peptide" evidence="6">
    <location>
        <begin position="1"/>
        <end position="21"/>
    </location>
</feature>
<keyword evidence="5" id="KW-0449">Lipoprotein</keyword>
<keyword evidence="4" id="KW-0564">Palmitate</keyword>
<dbReference type="InterPro" id="IPR006059">
    <property type="entry name" value="SBP"/>
</dbReference>
<evidence type="ECO:0000256" key="3">
    <source>
        <dbReference type="ARBA" id="ARBA00023136"/>
    </source>
</evidence>
<dbReference type="RefSeq" id="WP_091232622.1">
    <property type="nucleotide sequence ID" value="NZ_FNBG01000019.1"/>
</dbReference>
<evidence type="ECO:0000256" key="6">
    <source>
        <dbReference type="SAM" id="SignalP"/>
    </source>
</evidence>
<name>A0A1G7PP32_9BACL</name>
<proteinExistence type="predicted"/>
<dbReference type="SUPFAM" id="SSF53850">
    <property type="entry name" value="Periplasmic binding protein-like II"/>
    <property type="match status" value="1"/>
</dbReference>
<keyword evidence="2 6" id="KW-0732">Signal</keyword>
<dbReference type="PROSITE" id="PS51257">
    <property type="entry name" value="PROKAR_LIPOPROTEIN"/>
    <property type="match status" value="1"/>
</dbReference>
<dbReference type="AlphaFoldDB" id="A0A1G7PP32"/>